<evidence type="ECO:0000256" key="4">
    <source>
        <dbReference type="ARBA" id="ARBA00022723"/>
    </source>
</evidence>
<dbReference type="Gene3D" id="1.20.1300.10">
    <property type="entry name" value="Fumarate reductase/succinate dehydrogenase, transmembrane subunit"/>
    <property type="match status" value="1"/>
</dbReference>
<proteinExistence type="predicted"/>
<keyword evidence="5" id="KW-1133">Transmembrane helix</keyword>
<evidence type="ECO:0000256" key="1">
    <source>
        <dbReference type="ARBA" id="ARBA00004141"/>
    </source>
</evidence>
<dbReference type="GeneID" id="66065055"/>
<keyword evidence="2" id="KW-0349">Heme</keyword>
<dbReference type="OrthoDB" id="588261at2759"/>
<keyword evidence="4" id="KW-0479">Metal-binding</keyword>
<keyword evidence="3" id="KW-0812">Transmembrane</keyword>
<dbReference type="PROSITE" id="PS01001">
    <property type="entry name" value="SDH_CYT_2"/>
    <property type="match status" value="1"/>
</dbReference>
<dbReference type="GO" id="GO:0006121">
    <property type="term" value="P:mitochondrial electron transport, succinate to ubiquinone"/>
    <property type="evidence" value="ECO:0007669"/>
    <property type="project" value="TreeGrafter"/>
</dbReference>
<sequence>MLAQRVGLAALRRGTPSIFAQAPQAIITAAPQIRPVTTARISQQDGHDILVKQRLQRPVSPHLAIYKIEQTWLGHSAWTRITGCALSGAAYAYFSAYLVAPLLGWHLESASLASGFAALPFAVKGGVKFALGFPFAYHFINGLRHLWFDLGKGFAKASIRKGETALWTASVASGLYLAFGL</sequence>
<evidence type="ECO:0008006" key="10">
    <source>
        <dbReference type="Google" id="ProtNLM"/>
    </source>
</evidence>
<evidence type="ECO:0000256" key="2">
    <source>
        <dbReference type="ARBA" id="ARBA00022617"/>
    </source>
</evidence>
<evidence type="ECO:0000256" key="5">
    <source>
        <dbReference type="ARBA" id="ARBA00022989"/>
    </source>
</evidence>
<dbReference type="Pfam" id="PF01127">
    <property type="entry name" value="Sdh_cyt"/>
    <property type="match status" value="1"/>
</dbReference>
<dbReference type="InterPro" id="IPR018495">
    <property type="entry name" value="Succ_DH_cyt_bsu_CS"/>
</dbReference>
<dbReference type="GO" id="GO:0016020">
    <property type="term" value="C:membrane"/>
    <property type="evidence" value="ECO:0007669"/>
    <property type="project" value="UniProtKB-SubCell"/>
</dbReference>
<dbReference type="GO" id="GO:0005739">
    <property type="term" value="C:mitochondrion"/>
    <property type="evidence" value="ECO:0007669"/>
    <property type="project" value="GOC"/>
</dbReference>
<dbReference type="CDD" id="cd03499">
    <property type="entry name" value="SQR_TypeC_SdhC"/>
    <property type="match status" value="1"/>
</dbReference>
<protein>
    <recommendedName>
        <fullName evidence="10">Succinate dehydrogenase cytochrome b560 subunit</fullName>
    </recommendedName>
</protein>
<dbReference type="GO" id="GO:0006099">
    <property type="term" value="P:tricarboxylic acid cycle"/>
    <property type="evidence" value="ECO:0007669"/>
    <property type="project" value="InterPro"/>
</dbReference>
<dbReference type="InterPro" id="IPR034804">
    <property type="entry name" value="SQR/QFR_C/D"/>
</dbReference>
<accession>A0A8E5HR41</accession>
<dbReference type="KEGG" id="uvi:66065055"/>
<dbReference type="InterPro" id="IPR014314">
    <property type="entry name" value="Succ_DH_cytb556"/>
</dbReference>
<dbReference type="SUPFAM" id="SSF81343">
    <property type="entry name" value="Fumarate reductase respiratory complex transmembrane subunits"/>
    <property type="match status" value="1"/>
</dbReference>
<dbReference type="GO" id="GO:0009055">
    <property type="term" value="F:electron transfer activity"/>
    <property type="evidence" value="ECO:0007669"/>
    <property type="project" value="InterPro"/>
</dbReference>
<dbReference type="EMBL" id="CP072755">
    <property type="protein sequence ID" value="QUC20036.1"/>
    <property type="molecule type" value="Genomic_DNA"/>
</dbReference>
<evidence type="ECO:0000256" key="6">
    <source>
        <dbReference type="ARBA" id="ARBA00023004"/>
    </source>
</evidence>
<evidence type="ECO:0000256" key="3">
    <source>
        <dbReference type="ARBA" id="ARBA00022692"/>
    </source>
</evidence>
<dbReference type="PANTHER" id="PTHR10978:SF5">
    <property type="entry name" value="SUCCINATE DEHYDROGENASE CYTOCHROME B560 SUBUNIT, MITOCHONDRIAL"/>
    <property type="match status" value="1"/>
</dbReference>
<dbReference type="PANTHER" id="PTHR10978">
    <property type="entry name" value="SUCCINATE DEHYDROGENASE CYTOCHROME B560 SUBUNIT"/>
    <property type="match status" value="1"/>
</dbReference>
<keyword evidence="9" id="KW-1185">Reference proteome</keyword>
<dbReference type="InterPro" id="IPR000701">
    <property type="entry name" value="SuccDH_FuR_B_TM-su"/>
</dbReference>
<dbReference type="Proteomes" id="UP000027002">
    <property type="component" value="Chromosome 3"/>
</dbReference>
<keyword evidence="7" id="KW-0472">Membrane</keyword>
<reference evidence="8" key="1">
    <citation type="submission" date="2020-03" db="EMBL/GenBank/DDBJ databases">
        <title>A mixture of massive structural variations and highly conserved coding sequences in Ustilaginoidea virens genome.</title>
        <authorList>
            <person name="Zhang K."/>
            <person name="Zhao Z."/>
            <person name="Zhang Z."/>
            <person name="Li Y."/>
            <person name="Hsiang T."/>
            <person name="Sun W."/>
        </authorList>
    </citation>
    <scope>NUCLEOTIDE SEQUENCE</scope>
    <source>
        <strain evidence="8">UV-8b</strain>
    </source>
</reference>
<gene>
    <name evidence="8" type="ORF">UV8b_04277</name>
</gene>
<organism evidence="8 9">
    <name type="scientific">Ustilaginoidea virens</name>
    <name type="common">Rice false smut fungus</name>
    <name type="synonym">Villosiclava virens</name>
    <dbReference type="NCBI Taxonomy" id="1159556"/>
    <lineage>
        <taxon>Eukaryota</taxon>
        <taxon>Fungi</taxon>
        <taxon>Dikarya</taxon>
        <taxon>Ascomycota</taxon>
        <taxon>Pezizomycotina</taxon>
        <taxon>Sordariomycetes</taxon>
        <taxon>Hypocreomycetidae</taxon>
        <taxon>Hypocreales</taxon>
        <taxon>Clavicipitaceae</taxon>
        <taxon>Ustilaginoidea</taxon>
    </lineage>
</organism>
<evidence type="ECO:0000313" key="8">
    <source>
        <dbReference type="EMBL" id="QUC20036.1"/>
    </source>
</evidence>
<comment type="subcellular location">
    <subcellularLocation>
        <location evidence="1">Membrane</location>
        <topology evidence="1">Multi-pass membrane protein</topology>
    </subcellularLocation>
</comment>
<dbReference type="AlphaFoldDB" id="A0A8E5HR41"/>
<evidence type="ECO:0000256" key="7">
    <source>
        <dbReference type="ARBA" id="ARBA00023136"/>
    </source>
</evidence>
<dbReference type="RefSeq" id="XP_042997709.1">
    <property type="nucleotide sequence ID" value="XM_043141775.1"/>
</dbReference>
<evidence type="ECO:0000313" key="9">
    <source>
        <dbReference type="Proteomes" id="UP000027002"/>
    </source>
</evidence>
<keyword evidence="6" id="KW-0408">Iron</keyword>
<dbReference type="GO" id="GO:0046872">
    <property type="term" value="F:metal ion binding"/>
    <property type="evidence" value="ECO:0007669"/>
    <property type="project" value="UniProtKB-KW"/>
</dbReference>
<name>A0A8E5HR41_USTVR</name>